<dbReference type="PIRSF" id="PIRSF006305">
    <property type="entry name" value="Maf"/>
    <property type="match status" value="1"/>
</dbReference>
<dbReference type="EMBL" id="NRSH01000042">
    <property type="protein sequence ID" value="MBK1726423.1"/>
    <property type="molecule type" value="Genomic_DNA"/>
</dbReference>
<keyword evidence="7" id="KW-1185">Reference proteome</keyword>
<reference evidence="6 7" key="1">
    <citation type="journal article" date="2020" name="Microorganisms">
        <title>Osmotic Adaptation and Compatible Solute Biosynthesis of Phototrophic Bacteria as Revealed from Genome Analyses.</title>
        <authorList>
            <person name="Imhoff J.F."/>
            <person name="Rahn T."/>
            <person name="Kunzel S."/>
            <person name="Keller A."/>
            <person name="Neulinger S.C."/>
        </authorList>
    </citation>
    <scope>NUCLEOTIDE SEQUENCE [LARGE SCALE GENOMIC DNA]</scope>
    <source>
        <strain evidence="6 7">DSM 15116</strain>
    </source>
</reference>
<evidence type="ECO:0000256" key="2">
    <source>
        <dbReference type="ARBA" id="ARBA00022490"/>
    </source>
</evidence>
<evidence type="ECO:0000313" key="7">
    <source>
        <dbReference type="Proteomes" id="UP000738126"/>
    </source>
</evidence>
<evidence type="ECO:0000256" key="3">
    <source>
        <dbReference type="ARBA" id="ARBA00022801"/>
    </source>
</evidence>
<accession>A0ABS1E3X2</accession>
<comment type="cofactor">
    <cofactor evidence="5">
        <name>a divalent metal cation</name>
        <dbReference type="ChEBI" id="CHEBI:60240"/>
    </cofactor>
</comment>
<comment type="function">
    <text evidence="5">Nucleoside triphosphate pyrophosphatase that hydrolyzes 7-methyl-GTP (m(7)GTP). May have a dual role in cell division arrest and in preventing the incorporation of modified nucleotides into cellular nucleic acids.</text>
</comment>
<comment type="similarity">
    <text evidence="5">Belongs to the Maf family. YceF subfamily.</text>
</comment>
<comment type="subcellular location">
    <subcellularLocation>
        <location evidence="1 5">Cytoplasm</location>
    </subcellularLocation>
</comment>
<keyword evidence="4 5" id="KW-0546">Nucleotide metabolism</keyword>
<evidence type="ECO:0000313" key="6">
    <source>
        <dbReference type="EMBL" id="MBK1726423.1"/>
    </source>
</evidence>
<dbReference type="SUPFAM" id="SSF52972">
    <property type="entry name" value="ITPase-like"/>
    <property type="match status" value="1"/>
</dbReference>
<sequence>MHETLILASGSPYRRELLGRLGLPFEVAAPEIDETPRPAEPAQQTVRRLAAAKARAVAARRPEAVVIGSDQLAALDGEILGKPGTPERARAQLERASGREVAFLTAVAVARGDALEEALETVTVRFRALDAETIARYVEADRPLDCAGAIRSEGLGAALLEAVESRDPAALVGLPLVRVAELLRRYGIRLP</sequence>
<dbReference type="InterPro" id="IPR003697">
    <property type="entry name" value="Maf-like"/>
</dbReference>
<dbReference type="EC" id="3.6.1.-" evidence="5"/>
<feature type="site" description="Important for substrate specificity" evidence="5">
    <location>
        <position position="71"/>
    </location>
</feature>
<comment type="caution">
    <text evidence="5">Lacks conserved residue(s) required for the propagation of feature annotation.</text>
</comment>
<dbReference type="NCBIfam" id="TIGR00172">
    <property type="entry name" value="maf"/>
    <property type="match status" value="1"/>
</dbReference>
<comment type="catalytic activity">
    <reaction evidence="5">
        <text>N(7)-methyl-GTP + H2O = N(7)-methyl-GMP + diphosphate + H(+)</text>
        <dbReference type="Rhea" id="RHEA:58744"/>
        <dbReference type="ChEBI" id="CHEBI:15377"/>
        <dbReference type="ChEBI" id="CHEBI:15378"/>
        <dbReference type="ChEBI" id="CHEBI:33019"/>
        <dbReference type="ChEBI" id="CHEBI:58285"/>
        <dbReference type="ChEBI" id="CHEBI:87133"/>
    </reaction>
</comment>
<proteinExistence type="inferred from homology"/>
<dbReference type="HAMAP" id="MF_00528">
    <property type="entry name" value="Maf"/>
    <property type="match status" value="1"/>
</dbReference>
<name>A0ABS1E3X2_9GAMM</name>
<dbReference type="InterPro" id="IPR029001">
    <property type="entry name" value="ITPase-like_fam"/>
</dbReference>
<dbReference type="CDD" id="cd00555">
    <property type="entry name" value="Maf"/>
    <property type="match status" value="1"/>
</dbReference>
<evidence type="ECO:0000256" key="4">
    <source>
        <dbReference type="ARBA" id="ARBA00023080"/>
    </source>
</evidence>
<dbReference type="PANTHER" id="PTHR43213:SF10">
    <property type="entry name" value="7-METHYL-GTP PYROPHOSPHATASE"/>
    <property type="match status" value="1"/>
</dbReference>
<dbReference type="Gene3D" id="3.90.950.10">
    <property type="match status" value="1"/>
</dbReference>
<protein>
    <recommendedName>
        <fullName evidence="5">7-methyl-GTP pyrophosphatase</fullName>
        <shortName evidence="5">m(7)GTP pyrophosphatase</shortName>
        <ecNumber evidence="5">3.6.1.-</ecNumber>
    </recommendedName>
</protein>
<dbReference type="PANTHER" id="PTHR43213">
    <property type="entry name" value="BIFUNCTIONAL DTTP/UTP PYROPHOSPHATASE/METHYLTRANSFERASE PROTEIN-RELATED"/>
    <property type="match status" value="1"/>
</dbReference>
<keyword evidence="3 5" id="KW-0378">Hydrolase</keyword>
<comment type="caution">
    <text evidence="6">The sequence shown here is derived from an EMBL/GenBank/DDBJ whole genome shotgun (WGS) entry which is preliminary data.</text>
</comment>
<feature type="active site" description="Proton acceptor" evidence="5">
    <location>
        <position position="70"/>
    </location>
</feature>
<evidence type="ECO:0000256" key="1">
    <source>
        <dbReference type="ARBA" id="ARBA00004496"/>
    </source>
</evidence>
<gene>
    <name evidence="6" type="primary">maf</name>
    <name evidence="6" type="ORF">CKO13_05175</name>
</gene>
<keyword evidence="2 5" id="KW-0963">Cytoplasm</keyword>
<dbReference type="Pfam" id="PF02545">
    <property type="entry name" value="Maf"/>
    <property type="match status" value="1"/>
</dbReference>
<organism evidence="6 7">
    <name type="scientific">Halorhodospira neutriphila</name>
    <dbReference type="NCBI Taxonomy" id="168379"/>
    <lineage>
        <taxon>Bacteria</taxon>
        <taxon>Pseudomonadati</taxon>
        <taxon>Pseudomonadota</taxon>
        <taxon>Gammaproteobacteria</taxon>
        <taxon>Chromatiales</taxon>
        <taxon>Ectothiorhodospiraceae</taxon>
        <taxon>Halorhodospira</taxon>
    </lineage>
</organism>
<evidence type="ECO:0000256" key="5">
    <source>
        <dbReference type="HAMAP-Rule" id="MF_00528"/>
    </source>
</evidence>
<dbReference type="Proteomes" id="UP000738126">
    <property type="component" value="Unassembled WGS sequence"/>
</dbReference>
<feature type="site" description="Important for substrate specificity" evidence="5">
    <location>
        <position position="13"/>
    </location>
</feature>
<feature type="site" description="Important for substrate specificity" evidence="5">
    <location>
        <position position="153"/>
    </location>
</feature>